<protein>
    <recommendedName>
        <fullName evidence="1">N-acetyltransferase domain-containing protein</fullName>
    </recommendedName>
</protein>
<dbReference type="Proteomes" id="UP001208689">
    <property type="component" value="Chromosome"/>
</dbReference>
<keyword evidence="3" id="KW-1185">Reference proteome</keyword>
<name>A0ABY6HU88_9ARCH</name>
<organism evidence="2 3">
    <name type="scientific">Candidatus Lokiarchaeum ossiferum</name>
    <dbReference type="NCBI Taxonomy" id="2951803"/>
    <lineage>
        <taxon>Archaea</taxon>
        <taxon>Promethearchaeati</taxon>
        <taxon>Promethearchaeota</taxon>
        <taxon>Promethearchaeia</taxon>
        <taxon>Promethearchaeales</taxon>
        <taxon>Promethearchaeaceae</taxon>
        <taxon>Candidatus Lokiarchaeum</taxon>
    </lineage>
</organism>
<dbReference type="InterPro" id="IPR016181">
    <property type="entry name" value="Acyl_CoA_acyltransferase"/>
</dbReference>
<evidence type="ECO:0000313" key="2">
    <source>
        <dbReference type="EMBL" id="UYP46019.1"/>
    </source>
</evidence>
<dbReference type="SUPFAM" id="SSF55729">
    <property type="entry name" value="Acyl-CoA N-acyltransferases (Nat)"/>
    <property type="match status" value="1"/>
</dbReference>
<feature type="domain" description="N-acetyltransferase" evidence="1">
    <location>
        <begin position="165"/>
        <end position="322"/>
    </location>
</feature>
<dbReference type="Gene3D" id="3.40.630.30">
    <property type="match status" value="1"/>
</dbReference>
<proteinExistence type="predicted"/>
<dbReference type="InterPro" id="IPR000182">
    <property type="entry name" value="GNAT_dom"/>
</dbReference>
<evidence type="ECO:0000313" key="3">
    <source>
        <dbReference type="Proteomes" id="UP001208689"/>
    </source>
</evidence>
<evidence type="ECO:0000259" key="1">
    <source>
        <dbReference type="PROSITE" id="PS51186"/>
    </source>
</evidence>
<dbReference type="Pfam" id="PF00583">
    <property type="entry name" value="Acetyltransf_1"/>
    <property type="match status" value="1"/>
</dbReference>
<dbReference type="CDD" id="cd04301">
    <property type="entry name" value="NAT_SF"/>
    <property type="match status" value="1"/>
</dbReference>
<dbReference type="PROSITE" id="PS51186">
    <property type="entry name" value="GNAT"/>
    <property type="match status" value="1"/>
</dbReference>
<reference evidence="2" key="1">
    <citation type="submission" date="2022-09" db="EMBL/GenBank/DDBJ databases">
        <title>Actin cytoskeleton and complex cell architecture in an #Asgard archaeon.</title>
        <authorList>
            <person name="Ponce Toledo R.I."/>
            <person name="Schleper C."/>
            <person name="Rodrigues Oliveira T."/>
            <person name="Wollweber F."/>
            <person name="Xu J."/>
            <person name="Rittmann S."/>
            <person name="Klingl A."/>
            <person name="Pilhofer M."/>
        </authorList>
    </citation>
    <scope>NUCLEOTIDE SEQUENCE</scope>
    <source>
        <strain evidence="2">B-35</strain>
    </source>
</reference>
<accession>A0ABY6HU88</accession>
<gene>
    <name evidence="2" type="ORF">NEF87_002304</name>
</gene>
<sequence length="322" mass="36985">MIEVFNFKPEHVETAAKLFVEGYKRLGKTYLDLPSKYGDLYFVGSKLGNIIKENPSFVAVRNGELIGYLTGFANIPNLKGRSMGVYIPEWAHGSINTKDKEKIYSKLYSHLSKIWIAEKIYTHLITYYGEDVKLNAQFHKFGFGLLVIDGYRTLTPLKINDNPAFYIRQAKKEDLRILSHFNELIYKHLRDAPTFLYSSPSQKSLEEIEKDFLGSNRITFVAEHEGKIVSIIRAMLNEGPGCEVVQDTGTLGVNFGYTLPEMRGSGIASLVLNKLIEWGKKKDMKRCVVDFESQNIEAYNFWLRYFQPICYSGIRKIDDRIE</sequence>
<dbReference type="EMBL" id="CP104013">
    <property type="protein sequence ID" value="UYP46019.1"/>
    <property type="molecule type" value="Genomic_DNA"/>
</dbReference>